<reference evidence="1" key="1">
    <citation type="submission" date="2012-01" db="EMBL/GenBank/DDBJ databases">
        <authorList>
            <person name="Summers A.O."/>
            <person name="Wireman J."/>
            <person name="Sale K."/>
        </authorList>
    </citation>
    <scope>NUCLEOTIDE SEQUENCE</scope>
    <source>
        <strain evidence="1">J3-49</strain>
        <plasmid evidence="1">pJ349-116</plasmid>
    </source>
</reference>
<keyword evidence="1" id="KW-0614">Plasmid</keyword>
<dbReference type="AlphaFoldDB" id="I3W1K7"/>
<accession>I3W1K7</accession>
<proteinExistence type="predicted"/>
<evidence type="ECO:0008006" key="2">
    <source>
        <dbReference type="Google" id="ProtNLM"/>
    </source>
</evidence>
<evidence type="ECO:0000313" key="1">
    <source>
        <dbReference type="EMBL" id="AFK89484.1"/>
    </source>
</evidence>
<protein>
    <recommendedName>
        <fullName evidence="2">Apea-like HEPN domain-containing protein</fullName>
    </recommendedName>
</protein>
<geneLocation type="plasmid" evidence="1">
    <name>pJ349-116</name>
</geneLocation>
<organism evidence="1">
    <name type="scientific">Arthrobacter sp. J3.49</name>
    <dbReference type="NCBI Taxonomy" id="347213"/>
    <lineage>
        <taxon>Bacteria</taxon>
        <taxon>Bacillati</taxon>
        <taxon>Actinomycetota</taxon>
        <taxon>Actinomycetes</taxon>
        <taxon>Micrococcales</taxon>
        <taxon>Micrococcaceae</taxon>
        <taxon>Arthrobacter</taxon>
    </lineage>
</organism>
<sequence length="313" mass="33814">MFRVRFKVGPNTRIEAKVDELVLDETGGVRVFLKSLTAGQLVNDADELAMRGEGYATEAQAAAEGKRWVGALVLGMISEFVGTEFGERGPMGWISPAGLELVSAANPTVRAYNDIAGLQVLSQSPQPVFCRVQATAIAGKNGDAIAAHVREAFSHHADPDERSLLACEMYAASHFMPSEDSRFLMLMIAVEALIEAGTRSAAQVEAIDGLVEHLASLSLSEEERRSLTQTIAGLKTESINSAGKRLAATLGDRTYAGKSPKRFFRDCYDARSDLVHGNLGRPGTETIRGLVGPLEHFVRDLVLERNGFQPRGD</sequence>
<name>I3W1K7_9MICC</name>
<dbReference type="RefSeq" id="WP_015062456.1">
    <property type="nucleotide sequence ID" value="NC_019339.1"/>
</dbReference>
<dbReference type="EMBL" id="JQ418530">
    <property type="protein sequence ID" value="AFK89484.1"/>
    <property type="molecule type" value="Genomic_DNA"/>
</dbReference>